<evidence type="ECO:0008006" key="3">
    <source>
        <dbReference type="Google" id="ProtNLM"/>
    </source>
</evidence>
<proteinExistence type="predicted"/>
<dbReference type="EMBL" id="MQTW01000436">
    <property type="protein sequence ID" value="RYC80103.1"/>
    <property type="molecule type" value="Genomic_DNA"/>
</dbReference>
<dbReference type="InterPro" id="IPR024368">
    <property type="entry name" value="Ecl1/2/3"/>
</dbReference>
<comment type="caution">
    <text evidence="1">The sequence shown here is derived from an EMBL/GenBank/DDBJ whole genome shotgun (WGS) entry which is preliminary data.</text>
</comment>
<evidence type="ECO:0000313" key="1">
    <source>
        <dbReference type="EMBL" id="RYC80103.1"/>
    </source>
</evidence>
<gene>
    <name evidence="1" type="ORF">BFJ63_vAg17011</name>
</gene>
<reference evidence="1 2" key="1">
    <citation type="submission" date="2016-12" db="EMBL/GenBank/DDBJ databases">
        <title>Draft genome sequence of Fusarium oxysporum causing rot on Narcissus.</title>
        <authorList>
            <person name="Armitage A.D."/>
            <person name="Taylor A."/>
            <person name="Clarkson J.P."/>
            <person name="Harrison R.J."/>
            <person name="Jackson A.C."/>
        </authorList>
    </citation>
    <scope>NUCLEOTIDE SEQUENCE [LARGE SCALE GENOMIC DNA]</scope>
    <source>
        <strain evidence="1 2">N139</strain>
    </source>
</reference>
<name>A0A4Q2V7A5_FUSOX</name>
<evidence type="ECO:0000313" key="2">
    <source>
        <dbReference type="Proteomes" id="UP000290540"/>
    </source>
</evidence>
<sequence>MAFDLWTYQFCLACDKQVQSDAAAYCSEPCQMIDSERATLPPNSQVSSPGFPPSPTKFYVSRAYDLSTARSCETTAQKRPWIHSMVPGTEQVSSFITTQNLNHANSHSSLGSMLSTFSTHEAGHLSNKARMELRAYAILFEQATVQRRRSY</sequence>
<dbReference type="Pfam" id="PF12855">
    <property type="entry name" value="Ecl1"/>
    <property type="match status" value="1"/>
</dbReference>
<protein>
    <recommendedName>
        <fullName evidence="3">Life-span regulatory factor domain-containing protein</fullName>
    </recommendedName>
</protein>
<organism evidence="1 2">
    <name type="scientific">Fusarium oxysporum f. sp. narcissi</name>
    <dbReference type="NCBI Taxonomy" id="451672"/>
    <lineage>
        <taxon>Eukaryota</taxon>
        <taxon>Fungi</taxon>
        <taxon>Dikarya</taxon>
        <taxon>Ascomycota</taxon>
        <taxon>Pezizomycotina</taxon>
        <taxon>Sordariomycetes</taxon>
        <taxon>Hypocreomycetidae</taxon>
        <taxon>Hypocreales</taxon>
        <taxon>Nectriaceae</taxon>
        <taxon>Fusarium</taxon>
        <taxon>Fusarium oxysporum species complex</taxon>
    </lineage>
</organism>
<dbReference type="AlphaFoldDB" id="A0A4Q2V7A5"/>
<accession>A0A4Q2V7A5</accession>
<dbReference type="Proteomes" id="UP000290540">
    <property type="component" value="Unassembled WGS sequence"/>
</dbReference>